<gene>
    <name evidence="1" type="ORF">PG986_000346</name>
</gene>
<dbReference type="Proteomes" id="UP001391051">
    <property type="component" value="Unassembled WGS sequence"/>
</dbReference>
<protein>
    <submittedName>
        <fullName evidence="1">Uncharacterized protein</fullName>
    </submittedName>
</protein>
<dbReference type="GeneID" id="92069630"/>
<dbReference type="RefSeq" id="XP_066705461.1">
    <property type="nucleotide sequence ID" value="XM_066836568.1"/>
</dbReference>
<keyword evidence="2" id="KW-1185">Reference proteome</keyword>
<reference evidence="1 2" key="1">
    <citation type="submission" date="2023-01" db="EMBL/GenBank/DDBJ databases">
        <title>Analysis of 21 Apiospora genomes using comparative genomics revels a genus with tremendous synthesis potential of carbohydrate active enzymes and secondary metabolites.</title>
        <authorList>
            <person name="Sorensen T."/>
        </authorList>
    </citation>
    <scope>NUCLEOTIDE SEQUENCE [LARGE SCALE GENOMIC DNA]</scope>
    <source>
        <strain evidence="1 2">CBS 24483</strain>
    </source>
</reference>
<proteinExistence type="predicted"/>
<evidence type="ECO:0000313" key="2">
    <source>
        <dbReference type="Proteomes" id="UP001391051"/>
    </source>
</evidence>
<organism evidence="1 2">
    <name type="scientific">Apiospora aurea</name>
    <dbReference type="NCBI Taxonomy" id="335848"/>
    <lineage>
        <taxon>Eukaryota</taxon>
        <taxon>Fungi</taxon>
        <taxon>Dikarya</taxon>
        <taxon>Ascomycota</taxon>
        <taxon>Pezizomycotina</taxon>
        <taxon>Sordariomycetes</taxon>
        <taxon>Xylariomycetidae</taxon>
        <taxon>Amphisphaeriales</taxon>
        <taxon>Apiosporaceae</taxon>
        <taxon>Apiospora</taxon>
    </lineage>
</organism>
<comment type="caution">
    <text evidence="1">The sequence shown here is derived from an EMBL/GenBank/DDBJ whole genome shotgun (WGS) entry which is preliminary data.</text>
</comment>
<name>A0ABR1QTU3_9PEZI</name>
<accession>A0ABR1QTU3</accession>
<sequence>MNLFPVISFQSEIVPSLPFIPPKSSELYALYRNTSDPTLYIIKIAVIHEKSIQNQWRDEIGYWDTKDWADDVGDRPDILVESKSCVVFRDRPAIGTCFILIGNEEVVTWIAIVLSAFGSVTLDGEEMLAGVGQANCAGTTLVFEVAGLDP</sequence>
<evidence type="ECO:0000313" key="1">
    <source>
        <dbReference type="EMBL" id="KAK7966069.1"/>
    </source>
</evidence>
<dbReference type="EMBL" id="JAQQWE010000001">
    <property type="protein sequence ID" value="KAK7966069.1"/>
    <property type="molecule type" value="Genomic_DNA"/>
</dbReference>